<feature type="compositionally biased region" description="Basic and acidic residues" evidence="2">
    <location>
        <begin position="178"/>
        <end position="187"/>
    </location>
</feature>
<dbReference type="RefSeq" id="XP_030373264.1">
    <property type="nucleotide sequence ID" value="XM_030517404.1"/>
</dbReference>
<gene>
    <name evidence="4 5" type="primary">LOC115623183</name>
</gene>
<feature type="region of interest" description="Disordered" evidence="2">
    <location>
        <begin position="110"/>
        <end position="224"/>
    </location>
</feature>
<feature type="compositionally biased region" description="Basic and acidic residues" evidence="2">
    <location>
        <begin position="603"/>
        <end position="615"/>
    </location>
</feature>
<feature type="compositionally biased region" description="Basic and acidic residues" evidence="2">
    <location>
        <begin position="202"/>
        <end position="217"/>
    </location>
</feature>
<feature type="region of interest" description="Disordered" evidence="2">
    <location>
        <begin position="47"/>
        <end position="71"/>
    </location>
</feature>
<accession>A0A6J2TDR6</accession>
<protein>
    <submittedName>
        <fullName evidence="4 5">Uncharacterized protein LOC115623183</fullName>
    </submittedName>
</protein>
<feature type="compositionally biased region" description="Polar residues" evidence="2">
    <location>
        <begin position="128"/>
        <end position="157"/>
    </location>
</feature>
<sequence length="1281" mass="145431">MDIKHKTKHHSKGRSIVLERQERISIEEQGNVFIKNTQTQVRELFRHKQWHSQSTPRGRDQVPTVEPTSSLSDTKILRTRLQVDALNNKIENEIDRLKKFRDYFVDKETNKSRRAKEENKLDFGKAPSPSTMTWRQSLSANRGTALSQLTDDSSIQSDRIRKYAPSSPRFRSIGMRQPQHENVDSSGRRGKRLTTNKTSNKQQEHSRHVSRTKERRFAGGCTFGHNPQQPGTVYQADYGSSAPYFSLYSGQCHCHPAQAQQQPPLQFCRCCEMSSPNTGYQYPAYPQQQQQQSTPQASVRNPSPAFCCCNHSPHSRRASDLNTEDYCRNWYSELFAERKPSRTRDRTRHSSVGSSSKNRRSTEKEKEGRKTSPVRPKSKSKSKGESIAKCTMNQRIEKKLRESGIADAESLAQYKVQSHEKIMKVTLRKEDQAKTKKEPKECPQPPEKMQVPVTETTVPCDDRTDEEKQQIYHEYMEMYKAEHERSANKDIQQQCLEPEISPTYTKLSPETIKTLEIKQFKRTSNCYCQPAPSRRQSQSSKREQRPDNGYVEQPLPANKCIDSSGGKQSKPFSVQECFAEEEAPLAPQPTTPTNYLQDQCGINDDKDSGGRRDQRFSQLPDDSTGAITSVCHSSARRVISIKRPEKEGSPLVKCETEQTEKKCVHYISRASGPDYIDLEAGNAFPPQSLPPYSSSTQATQTVSMIAEMQPPPPLSPTYSPPRSPPANAHVYQNQQATRQDQACSCDEQQVPPTRQSSQAYSYQSSPSREQKSQWPRISYDLGNTRTNFYCPQEVSNTSNTQDWQTERRRSVQQSRNRIQLSADPSYSSQLVSQEYESFPSCELDQPPPARNLQEFCDQQLPDEPPIRGSPCYAQAIPSTVQTGQRRRLSTPPAVPLYGDQTQAIISQLEQKQKLAAQALRSSSQMLRECEVQNPPMNRYSSASASHQPNESSSLTKKSAYGTSTECGFSYEKRKDPAQTIEKNRTYRRQMEHNIRTPDDVQSHCQFYEPTPSASEDYKSFRDNDYMSYESNTDACAPALRQRQTCGSPIYRDAQAPLVDPSYAAPNGKCNEAYAALPHCASGTPRSQHQLKTNTDSATTYYEEAKSSPCMNISQQPDMDDNLAEVEDLQPPCGPCPVSPSSKPPRSTICDKRIRTVKFQDESCTHESKKAVECCRSFIDWERAHKDRQMMGDDVQDAGQTDYTDEDECTETYRSSSSLNTDLTCHEDDYNTCAEPTAIRQQKYDQLPPFDACPCMFNTYLHFAAMCTMKDRDGHFSDADGE</sequence>
<feature type="coiled-coil region" evidence="1">
    <location>
        <begin position="76"/>
        <end position="103"/>
    </location>
</feature>
<feature type="region of interest" description="Disordered" evidence="2">
    <location>
        <begin position="935"/>
        <end position="960"/>
    </location>
</feature>
<evidence type="ECO:0000256" key="2">
    <source>
        <dbReference type="SAM" id="MobiDB-lite"/>
    </source>
</evidence>
<feature type="compositionally biased region" description="Low complexity" evidence="2">
    <location>
        <begin position="529"/>
        <end position="539"/>
    </location>
</feature>
<feature type="compositionally biased region" description="Polar residues" evidence="2">
    <location>
        <begin position="781"/>
        <end position="803"/>
    </location>
</feature>
<feature type="compositionally biased region" description="Polar residues" evidence="2">
    <location>
        <begin position="690"/>
        <end position="703"/>
    </location>
</feature>
<evidence type="ECO:0000313" key="3">
    <source>
        <dbReference type="Proteomes" id="UP000504634"/>
    </source>
</evidence>
<feature type="compositionally biased region" description="Basic and acidic residues" evidence="2">
    <location>
        <begin position="110"/>
        <end position="123"/>
    </location>
</feature>
<feature type="compositionally biased region" description="Polar residues" evidence="2">
    <location>
        <begin position="730"/>
        <end position="754"/>
    </location>
</feature>
<evidence type="ECO:0000313" key="4">
    <source>
        <dbReference type="RefSeq" id="XP_030373263.1"/>
    </source>
</evidence>
<dbReference type="GeneID" id="115623183"/>
<feature type="region of interest" description="Disordered" evidence="2">
    <location>
        <begin position="430"/>
        <end position="465"/>
    </location>
</feature>
<evidence type="ECO:0000256" key="1">
    <source>
        <dbReference type="SAM" id="Coils"/>
    </source>
</evidence>
<feature type="region of interest" description="Disordered" evidence="2">
    <location>
        <begin position="527"/>
        <end position="628"/>
    </location>
</feature>
<feature type="compositionally biased region" description="Pro residues" evidence="2">
    <location>
        <begin position="709"/>
        <end position="724"/>
    </location>
</feature>
<dbReference type="Proteomes" id="UP000504634">
    <property type="component" value="Unplaced"/>
</dbReference>
<feature type="region of interest" description="Disordered" evidence="2">
    <location>
        <begin position="678"/>
        <end position="826"/>
    </location>
</feature>
<keyword evidence="1" id="KW-0175">Coiled coil</keyword>
<feature type="compositionally biased region" description="Polar residues" evidence="2">
    <location>
        <begin position="616"/>
        <end position="628"/>
    </location>
</feature>
<proteinExistence type="predicted"/>
<reference evidence="4 5" key="1">
    <citation type="submission" date="2025-04" db="UniProtKB">
        <authorList>
            <consortium name="RefSeq"/>
        </authorList>
    </citation>
    <scope>IDENTIFICATION</scope>
    <source>
        <strain evidence="4 5">11010-0011.00</strain>
        <tissue evidence="4 5">Whole body</tissue>
    </source>
</reference>
<organism evidence="3 4">
    <name type="scientific">Drosophila lebanonensis</name>
    <name type="common">Fruit fly</name>
    <name type="synonym">Scaptodrosophila lebanonensis</name>
    <dbReference type="NCBI Taxonomy" id="7225"/>
    <lineage>
        <taxon>Eukaryota</taxon>
        <taxon>Metazoa</taxon>
        <taxon>Ecdysozoa</taxon>
        <taxon>Arthropoda</taxon>
        <taxon>Hexapoda</taxon>
        <taxon>Insecta</taxon>
        <taxon>Pterygota</taxon>
        <taxon>Neoptera</taxon>
        <taxon>Endopterygota</taxon>
        <taxon>Diptera</taxon>
        <taxon>Brachycera</taxon>
        <taxon>Muscomorpha</taxon>
        <taxon>Ephydroidea</taxon>
        <taxon>Drosophilidae</taxon>
        <taxon>Scaptodrosophila</taxon>
    </lineage>
</organism>
<feature type="region of interest" description="Disordered" evidence="2">
    <location>
        <begin position="339"/>
        <end position="392"/>
    </location>
</feature>
<name>A0A6J2TDR6_DROLE</name>
<keyword evidence="3" id="KW-1185">Reference proteome</keyword>
<evidence type="ECO:0000313" key="5">
    <source>
        <dbReference type="RefSeq" id="XP_030373264.1"/>
    </source>
</evidence>
<dbReference type="OrthoDB" id="7860759at2759"/>
<feature type="compositionally biased region" description="Low complexity" evidence="2">
    <location>
        <begin position="755"/>
        <end position="767"/>
    </location>
</feature>
<feature type="compositionally biased region" description="Polar residues" evidence="2">
    <location>
        <begin position="811"/>
        <end position="826"/>
    </location>
</feature>
<feature type="compositionally biased region" description="Basic and acidic residues" evidence="2">
    <location>
        <begin position="430"/>
        <end position="441"/>
    </location>
</feature>
<feature type="compositionally biased region" description="Basic and acidic residues" evidence="2">
    <location>
        <begin position="360"/>
        <end position="370"/>
    </location>
</feature>
<dbReference type="RefSeq" id="XP_030373263.1">
    <property type="nucleotide sequence ID" value="XM_030517403.1"/>
</dbReference>